<feature type="transmembrane region" description="Helical" evidence="1">
    <location>
        <begin position="82"/>
        <end position="105"/>
    </location>
</feature>
<dbReference type="AlphaFoldDB" id="W7UMV3"/>
<evidence type="ECO:0000256" key="1">
    <source>
        <dbReference type="SAM" id="Phobius"/>
    </source>
</evidence>
<dbReference type="Proteomes" id="UP000019365">
    <property type="component" value="Unassembled WGS sequence"/>
</dbReference>
<gene>
    <name evidence="2" type="ORF">RF007C_05420</name>
</gene>
<keyword evidence="1" id="KW-0812">Transmembrane</keyword>
<feature type="transmembrane region" description="Helical" evidence="1">
    <location>
        <begin position="37"/>
        <end position="61"/>
    </location>
</feature>
<organism evidence="2 3">
    <name type="scientific">Ruminococcus flavefaciens 007c</name>
    <dbReference type="NCBI Taxonomy" id="1341157"/>
    <lineage>
        <taxon>Bacteria</taxon>
        <taxon>Bacillati</taxon>
        <taxon>Bacillota</taxon>
        <taxon>Clostridia</taxon>
        <taxon>Eubacteriales</taxon>
        <taxon>Oscillospiraceae</taxon>
        <taxon>Ruminococcus</taxon>
    </lineage>
</organism>
<dbReference type="PATRIC" id="fig|1341157.4.peg.218"/>
<dbReference type="EMBL" id="ATAX01000006">
    <property type="protein sequence ID" value="EWM55113.1"/>
    <property type="molecule type" value="Genomic_DNA"/>
</dbReference>
<sequence length="112" mass="12210">MTVCTALGFMLTALITRYIHPYTGLAGLDSAKLNLGFTIAILLAVFVEFVTFGNSTVAPHMEGLVQKNKDGAGEYFYGYIKYVYMIGQALIAVRTFVHSALLGVLKAIMKHS</sequence>
<keyword evidence="1" id="KW-0472">Membrane</keyword>
<proteinExistence type="predicted"/>
<evidence type="ECO:0000313" key="2">
    <source>
        <dbReference type="EMBL" id="EWM55113.1"/>
    </source>
</evidence>
<protein>
    <submittedName>
        <fullName evidence="2">Uncharacterized protein</fullName>
    </submittedName>
</protein>
<keyword evidence="1" id="KW-1133">Transmembrane helix</keyword>
<keyword evidence="3" id="KW-1185">Reference proteome</keyword>
<reference evidence="2 3" key="1">
    <citation type="journal article" date="2014" name="PLoS ONE">
        <title>Rumen cellulosomics: divergent fiber-degrading strategies revealed by comparative genome-wide analysis of six ruminococcal strains.</title>
        <authorList>
            <person name="Dassa B."/>
            <person name="Borovok I."/>
            <person name="Ruimy-Israeli V."/>
            <person name="Lamed R."/>
            <person name="Flint H.J."/>
            <person name="Duncan S.H."/>
            <person name="Henrissat B."/>
            <person name="Coutinho P."/>
            <person name="Morrison M."/>
            <person name="Mosoni P."/>
            <person name="Yeoman C.J."/>
            <person name="White B.A."/>
            <person name="Bayer E.A."/>
        </authorList>
    </citation>
    <scope>NUCLEOTIDE SEQUENCE [LARGE SCALE GENOMIC DNA]</scope>
    <source>
        <strain evidence="2 3">007c</strain>
    </source>
</reference>
<comment type="caution">
    <text evidence="2">The sequence shown here is derived from an EMBL/GenBank/DDBJ whole genome shotgun (WGS) entry which is preliminary data.</text>
</comment>
<evidence type="ECO:0000313" key="3">
    <source>
        <dbReference type="Proteomes" id="UP000019365"/>
    </source>
</evidence>
<accession>W7UMV3</accession>
<name>W7UMV3_RUMFL</name>